<evidence type="ECO:0000313" key="6">
    <source>
        <dbReference type="EMBL" id="RDX52778.1"/>
    </source>
</evidence>
<dbReference type="Pfam" id="PF01753">
    <property type="entry name" value="zf-MYND"/>
    <property type="match status" value="1"/>
</dbReference>
<gene>
    <name evidence="6" type="ORF">OH76DRAFT_1416471</name>
</gene>
<evidence type="ECO:0000256" key="3">
    <source>
        <dbReference type="ARBA" id="ARBA00022833"/>
    </source>
</evidence>
<dbReference type="SUPFAM" id="SSF144232">
    <property type="entry name" value="HIT/MYND zinc finger-like"/>
    <property type="match status" value="1"/>
</dbReference>
<dbReference type="PROSITE" id="PS50865">
    <property type="entry name" value="ZF_MYND_2"/>
    <property type="match status" value="1"/>
</dbReference>
<organism evidence="6 7">
    <name type="scientific">Lentinus brumalis</name>
    <dbReference type="NCBI Taxonomy" id="2498619"/>
    <lineage>
        <taxon>Eukaryota</taxon>
        <taxon>Fungi</taxon>
        <taxon>Dikarya</taxon>
        <taxon>Basidiomycota</taxon>
        <taxon>Agaricomycotina</taxon>
        <taxon>Agaricomycetes</taxon>
        <taxon>Polyporales</taxon>
        <taxon>Polyporaceae</taxon>
        <taxon>Lentinus</taxon>
    </lineage>
</organism>
<keyword evidence="7" id="KW-1185">Reference proteome</keyword>
<dbReference type="Proteomes" id="UP000256964">
    <property type="component" value="Unassembled WGS sequence"/>
</dbReference>
<protein>
    <recommendedName>
        <fullName evidence="5">MYND-type domain-containing protein</fullName>
    </recommendedName>
</protein>
<dbReference type="Gene3D" id="6.10.140.2220">
    <property type="match status" value="1"/>
</dbReference>
<dbReference type="EMBL" id="KZ857389">
    <property type="protein sequence ID" value="RDX52778.1"/>
    <property type="molecule type" value="Genomic_DNA"/>
</dbReference>
<evidence type="ECO:0000256" key="1">
    <source>
        <dbReference type="ARBA" id="ARBA00022723"/>
    </source>
</evidence>
<dbReference type="AlphaFoldDB" id="A0A371DJV1"/>
<evidence type="ECO:0000256" key="4">
    <source>
        <dbReference type="PROSITE-ProRule" id="PRU00134"/>
    </source>
</evidence>
<name>A0A371DJV1_9APHY</name>
<evidence type="ECO:0000259" key="5">
    <source>
        <dbReference type="PROSITE" id="PS50865"/>
    </source>
</evidence>
<dbReference type="PROSITE" id="PS01360">
    <property type="entry name" value="ZF_MYND_1"/>
    <property type="match status" value="1"/>
</dbReference>
<dbReference type="OrthoDB" id="2733483at2759"/>
<keyword evidence="3" id="KW-0862">Zinc</keyword>
<keyword evidence="1" id="KW-0479">Metal-binding</keyword>
<accession>A0A371DJV1</accession>
<feature type="domain" description="MYND-type" evidence="5">
    <location>
        <begin position="19"/>
        <end position="60"/>
    </location>
</feature>
<reference evidence="6 7" key="1">
    <citation type="journal article" date="2018" name="Biotechnol. Biofuels">
        <title>Integrative visual omics of the white-rot fungus Polyporus brumalis exposes the biotechnological potential of its oxidative enzymes for delignifying raw plant biomass.</title>
        <authorList>
            <person name="Miyauchi S."/>
            <person name="Rancon A."/>
            <person name="Drula E."/>
            <person name="Hage H."/>
            <person name="Chaduli D."/>
            <person name="Favel A."/>
            <person name="Grisel S."/>
            <person name="Henrissat B."/>
            <person name="Herpoel-Gimbert I."/>
            <person name="Ruiz-Duenas F.J."/>
            <person name="Chevret D."/>
            <person name="Hainaut M."/>
            <person name="Lin J."/>
            <person name="Wang M."/>
            <person name="Pangilinan J."/>
            <person name="Lipzen A."/>
            <person name="Lesage-Meessen L."/>
            <person name="Navarro D."/>
            <person name="Riley R."/>
            <person name="Grigoriev I.V."/>
            <person name="Zhou S."/>
            <person name="Raouche S."/>
            <person name="Rosso M.N."/>
        </authorList>
    </citation>
    <scope>NUCLEOTIDE SEQUENCE [LARGE SCALE GENOMIC DNA]</scope>
    <source>
        <strain evidence="6 7">BRFM 1820</strain>
    </source>
</reference>
<evidence type="ECO:0000313" key="7">
    <source>
        <dbReference type="Proteomes" id="UP000256964"/>
    </source>
</evidence>
<dbReference type="GO" id="GO:0008270">
    <property type="term" value="F:zinc ion binding"/>
    <property type="evidence" value="ECO:0007669"/>
    <property type="project" value="UniProtKB-KW"/>
</dbReference>
<keyword evidence="2 4" id="KW-0863">Zinc-finger</keyword>
<dbReference type="STRING" id="139420.A0A371DJV1"/>
<proteinExistence type="predicted"/>
<sequence length="304" mass="34058">MSPAVVSAFPGAPTVNAYCEQCSRHDLDKRECKRCGGCSTVLYCSKDCQRAAWPSHKEICRWRPPSVSELGYATPLALKKVLQEWAETQYYALTTIANAAVYLNGGWDVIRGQPCAIVMHLAAEPYSRDANPSQAFRVMKTRVAHRDSLAALQNGWEEAMSDCAVIEQGVRQDCADTIASNFLGVVPAAIILEGTDIIMLHKWLIFRHDIRHVPDSPTNETTVRAFRDLVHLCAGIIRGGYVFRASKDRAQREPEFGRLVKSPRSQKWKWEKMNVDINVIMTSTDSTTHSGLSNRRLLTLIRPL</sequence>
<dbReference type="InterPro" id="IPR002893">
    <property type="entry name" value="Znf_MYND"/>
</dbReference>
<evidence type="ECO:0000256" key="2">
    <source>
        <dbReference type="ARBA" id="ARBA00022771"/>
    </source>
</evidence>